<feature type="signal peptide" evidence="1">
    <location>
        <begin position="1"/>
        <end position="23"/>
    </location>
</feature>
<keyword evidence="1" id="KW-0732">Signal</keyword>
<organism evidence="2 3">
    <name type="scientific">Erythranthe guttata</name>
    <name type="common">Yellow monkey flower</name>
    <name type="synonym">Mimulus guttatus</name>
    <dbReference type="NCBI Taxonomy" id="4155"/>
    <lineage>
        <taxon>Eukaryota</taxon>
        <taxon>Viridiplantae</taxon>
        <taxon>Streptophyta</taxon>
        <taxon>Embryophyta</taxon>
        <taxon>Tracheophyta</taxon>
        <taxon>Spermatophyta</taxon>
        <taxon>Magnoliopsida</taxon>
        <taxon>eudicotyledons</taxon>
        <taxon>Gunneridae</taxon>
        <taxon>Pentapetalae</taxon>
        <taxon>asterids</taxon>
        <taxon>lamiids</taxon>
        <taxon>Lamiales</taxon>
        <taxon>Phrymaceae</taxon>
        <taxon>Erythranthe</taxon>
    </lineage>
</organism>
<sequence>MKMQIAFSVLVFLFIFAIDESTAGPQMCSKFDSCTVTINVCKTKCNQRHGRTSVGFCAKPGTSVDPSSPPSAAIDGLDDLLQPAKEKPVGKCACHCKYKANKCPRAQKPPAC</sequence>
<protein>
    <submittedName>
        <fullName evidence="2">Uncharacterized protein</fullName>
    </submittedName>
</protein>
<accession>A0A022QQT3</accession>
<evidence type="ECO:0000313" key="2">
    <source>
        <dbReference type="EMBL" id="EYU31072.1"/>
    </source>
</evidence>
<keyword evidence="3" id="KW-1185">Reference proteome</keyword>
<dbReference type="EMBL" id="KI631018">
    <property type="protein sequence ID" value="EYU31072.1"/>
    <property type="molecule type" value="Genomic_DNA"/>
</dbReference>
<dbReference type="AlphaFoldDB" id="A0A022QQT3"/>
<reference evidence="2 3" key="1">
    <citation type="journal article" date="2013" name="Proc. Natl. Acad. Sci. U.S.A.">
        <title>Fine-scale variation in meiotic recombination in Mimulus inferred from population shotgun sequencing.</title>
        <authorList>
            <person name="Hellsten U."/>
            <person name="Wright K.M."/>
            <person name="Jenkins J."/>
            <person name="Shu S."/>
            <person name="Yuan Y."/>
            <person name="Wessler S.R."/>
            <person name="Schmutz J."/>
            <person name="Willis J.H."/>
            <person name="Rokhsar D.S."/>
        </authorList>
    </citation>
    <scope>NUCLEOTIDE SEQUENCE [LARGE SCALE GENOMIC DNA]</scope>
    <source>
        <strain evidence="3">cv. DUN x IM62</strain>
    </source>
</reference>
<proteinExistence type="predicted"/>
<name>A0A022QQT3_ERYGU</name>
<evidence type="ECO:0000313" key="3">
    <source>
        <dbReference type="Proteomes" id="UP000030748"/>
    </source>
</evidence>
<evidence type="ECO:0000256" key="1">
    <source>
        <dbReference type="SAM" id="SignalP"/>
    </source>
</evidence>
<gene>
    <name evidence="2" type="ORF">MIMGU_mgv1a016673mg</name>
</gene>
<feature type="chain" id="PRO_5001504285" evidence="1">
    <location>
        <begin position="24"/>
        <end position="112"/>
    </location>
</feature>
<dbReference type="Proteomes" id="UP000030748">
    <property type="component" value="Unassembled WGS sequence"/>
</dbReference>